<evidence type="ECO:0000313" key="5">
    <source>
        <dbReference type="Proteomes" id="UP000321362"/>
    </source>
</evidence>
<dbReference type="SUPFAM" id="SSF55729">
    <property type="entry name" value="Acyl-CoA N-acyltransferases (Nat)"/>
    <property type="match status" value="1"/>
</dbReference>
<dbReference type="CDD" id="cd04301">
    <property type="entry name" value="NAT_SF"/>
    <property type="match status" value="1"/>
</dbReference>
<keyword evidence="5" id="KW-1185">Reference proteome</keyword>
<gene>
    <name evidence="4" type="ORF">FSB76_17140</name>
</gene>
<organism evidence="4 5">
    <name type="scientific">Mucilaginibacter ginsenosidivorax</name>
    <dbReference type="NCBI Taxonomy" id="862126"/>
    <lineage>
        <taxon>Bacteria</taxon>
        <taxon>Pseudomonadati</taxon>
        <taxon>Bacteroidota</taxon>
        <taxon>Sphingobacteriia</taxon>
        <taxon>Sphingobacteriales</taxon>
        <taxon>Sphingobacteriaceae</taxon>
        <taxon>Mucilaginibacter</taxon>
    </lineage>
</organism>
<keyword evidence="2" id="KW-0012">Acyltransferase</keyword>
<sequence>MNSAGIRFIKVDMQNIQTLKAIGIETFNEAFAHLNTPENMEDYLATAFANEKLAGEVNNPNSEFYMAQIDGNIVGYVKINHGPAQTDVKDDDALEVERIYVLKAFHGKKVGQLLFDKALDIAAQMKKTYIWLGVWEHNAKALAFYKKNGFEVFGSHPFWLGDDLQTDLMMKRYLD</sequence>
<evidence type="ECO:0000256" key="2">
    <source>
        <dbReference type="ARBA" id="ARBA00023315"/>
    </source>
</evidence>
<dbReference type="OrthoDB" id="7205533at2"/>
<dbReference type="EMBL" id="CP042437">
    <property type="protein sequence ID" value="QEC80525.1"/>
    <property type="molecule type" value="Genomic_DNA"/>
</dbReference>
<name>A0A5B8WCT3_9SPHI</name>
<evidence type="ECO:0000313" key="4">
    <source>
        <dbReference type="EMBL" id="QEC80525.1"/>
    </source>
</evidence>
<dbReference type="InterPro" id="IPR016181">
    <property type="entry name" value="Acyl_CoA_acyltransferase"/>
</dbReference>
<evidence type="ECO:0000256" key="1">
    <source>
        <dbReference type="ARBA" id="ARBA00022679"/>
    </source>
</evidence>
<protein>
    <submittedName>
        <fullName evidence="4">GNAT family N-acetyltransferase</fullName>
    </submittedName>
</protein>
<proteinExistence type="predicted"/>
<keyword evidence="1 4" id="KW-0808">Transferase</keyword>
<dbReference type="Pfam" id="PF00583">
    <property type="entry name" value="Acetyltransf_1"/>
    <property type="match status" value="1"/>
</dbReference>
<dbReference type="KEGG" id="mgk:FSB76_17140"/>
<dbReference type="GO" id="GO:0016747">
    <property type="term" value="F:acyltransferase activity, transferring groups other than amino-acyl groups"/>
    <property type="evidence" value="ECO:0007669"/>
    <property type="project" value="InterPro"/>
</dbReference>
<feature type="domain" description="N-acetyltransferase" evidence="3">
    <location>
        <begin position="22"/>
        <end position="175"/>
    </location>
</feature>
<reference evidence="4 5" key="1">
    <citation type="journal article" date="2013" name="J. Microbiol.">
        <title>Mucilaginibacter ginsenosidivorax sp. nov., with ginsenoside converting activity isolated from sediment.</title>
        <authorList>
            <person name="Kim J.K."/>
            <person name="Choi T.E."/>
            <person name="Liu Q.M."/>
            <person name="Park H.Y."/>
            <person name="Yi T.H."/>
            <person name="Yoon M.H."/>
            <person name="Kim S.C."/>
            <person name="Im W.T."/>
        </authorList>
    </citation>
    <scope>NUCLEOTIDE SEQUENCE [LARGE SCALE GENOMIC DNA]</scope>
    <source>
        <strain evidence="4 5">KHI28</strain>
    </source>
</reference>
<dbReference type="AlphaFoldDB" id="A0A5B8WCT3"/>
<dbReference type="PANTHER" id="PTHR42919:SF8">
    <property type="entry name" value="N-ALPHA-ACETYLTRANSFERASE 50"/>
    <property type="match status" value="1"/>
</dbReference>
<dbReference type="PROSITE" id="PS51186">
    <property type="entry name" value="GNAT"/>
    <property type="match status" value="1"/>
</dbReference>
<dbReference type="Proteomes" id="UP000321362">
    <property type="component" value="Chromosome"/>
</dbReference>
<dbReference type="PANTHER" id="PTHR42919">
    <property type="entry name" value="N-ALPHA-ACETYLTRANSFERASE"/>
    <property type="match status" value="1"/>
</dbReference>
<dbReference type="InterPro" id="IPR051556">
    <property type="entry name" value="N-term/lysine_N-AcTrnsfr"/>
</dbReference>
<accession>A0A5B8WCT3</accession>
<evidence type="ECO:0000259" key="3">
    <source>
        <dbReference type="PROSITE" id="PS51186"/>
    </source>
</evidence>
<dbReference type="InterPro" id="IPR000182">
    <property type="entry name" value="GNAT_dom"/>
</dbReference>
<dbReference type="Gene3D" id="3.40.630.30">
    <property type="match status" value="1"/>
</dbReference>